<protein>
    <submittedName>
        <fullName evidence="6">Conserved protein</fullName>
    </submittedName>
</protein>
<sequence>MMSCLVPTRFTLTLNTACLLTSTWGFVRATSVVLPPSLSKAGHKQFLTIISIIATIINNAVNISNYYIQRNNKMNLETKKKSDFISRHVTLPVSLVLESIVATVYWPLRLFFVNLIMHGVDSTAKTPFPMTVDMAIHLYPILYLLADHYLSGSGTKFKLSNKHAWLIVTSLAFSYFQYLAFLIDAGQGQAYPYPFLDVNEPYKSIIFVVVATITWAYYVFYQKFPPKYIKKSAKKGDKN</sequence>
<feature type="transmembrane region" description="Helical" evidence="5">
    <location>
        <begin position="128"/>
        <end position="145"/>
    </location>
</feature>
<dbReference type="HOGENOM" id="CLU_087038_0_0_1"/>
<name>A6ZT48_YEAS7</name>
<evidence type="ECO:0000256" key="2">
    <source>
        <dbReference type="ARBA" id="ARBA00022692"/>
    </source>
</evidence>
<dbReference type="EMBL" id="AAFW02000082">
    <property type="protein sequence ID" value="EDN62379.1"/>
    <property type="molecule type" value="Genomic_DNA"/>
</dbReference>
<dbReference type="PANTHER" id="PTHR10989">
    <property type="entry name" value="ANDROGEN-INDUCED PROTEIN 1-RELATED"/>
    <property type="match status" value="1"/>
</dbReference>
<dbReference type="InterPro" id="IPR006838">
    <property type="entry name" value="ADTRP_AIG1"/>
</dbReference>
<dbReference type="AlphaFoldDB" id="A6ZT48"/>
<feature type="transmembrane region" description="Helical" evidence="5">
    <location>
        <begin position="165"/>
        <end position="183"/>
    </location>
</feature>
<reference evidence="6 7" key="1">
    <citation type="journal article" date="2007" name="Proc. Natl. Acad. Sci. U.S.A.">
        <title>Genome sequencing and comparative analysis of Saccharomyces cerevisiae strain YJM789.</title>
        <authorList>
            <person name="Wei W."/>
            <person name="McCusker J.H."/>
            <person name="Hyman R.W."/>
            <person name="Jones T."/>
            <person name="Ning Y."/>
            <person name="Cao Z."/>
            <person name="Gu Z."/>
            <person name="Bruno D."/>
            <person name="Miranda M."/>
            <person name="Nguyen M."/>
            <person name="Wilhelmy J."/>
            <person name="Komp C."/>
            <person name="Tamse R."/>
            <person name="Wang X."/>
            <person name="Jia P."/>
            <person name="Luedi P."/>
            <person name="Oefner P.J."/>
            <person name="David L."/>
            <person name="Dietrich F.S."/>
            <person name="Li Y."/>
            <person name="Davis R.W."/>
            <person name="Steinmetz L.M."/>
        </authorList>
    </citation>
    <scope>NUCLEOTIDE SEQUENCE [LARGE SCALE GENOMIC DNA]</scope>
    <source>
        <strain evidence="6 7">YJM789</strain>
    </source>
</reference>
<gene>
    <name evidence="6" type="ORF">SCY_2532</name>
</gene>
<keyword evidence="3 5" id="KW-1133">Transmembrane helix</keyword>
<dbReference type="GO" id="GO:0016020">
    <property type="term" value="C:membrane"/>
    <property type="evidence" value="ECO:0007669"/>
    <property type="project" value="InterPro"/>
</dbReference>
<evidence type="ECO:0000313" key="6">
    <source>
        <dbReference type="EMBL" id="EDN62379.1"/>
    </source>
</evidence>
<comment type="subcellular location">
    <subcellularLocation>
        <location evidence="1">Endomembrane system</location>
        <topology evidence="1">Multi-pass membrane protein</topology>
    </subcellularLocation>
</comment>
<dbReference type="PANTHER" id="PTHR10989:SF16">
    <property type="entry name" value="AT02829P-RELATED"/>
    <property type="match status" value="1"/>
</dbReference>
<keyword evidence="4 5" id="KW-0472">Membrane</keyword>
<accession>A6ZT48</accession>
<evidence type="ECO:0000256" key="4">
    <source>
        <dbReference type="ARBA" id="ARBA00023136"/>
    </source>
</evidence>
<dbReference type="GO" id="GO:0012505">
    <property type="term" value="C:endomembrane system"/>
    <property type="evidence" value="ECO:0007669"/>
    <property type="project" value="UniProtKB-SubCell"/>
</dbReference>
<dbReference type="Proteomes" id="UP000007060">
    <property type="component" value="Unassembled WGS sequence"/>
</dbReference>
<keyword evidence="2 5" id="KW-0812">Transmembrane</keyword>
<comment type="caution">
    <text evidence="6">The sequence shown here is derived from an EMBL/GenBank/DDBJ whole genome shotgun (WGS) entry which is preliminary data.</text>
</comment>
<feature type="transmembrane region" description="Helical" evidence="5">
    <location>
        <begin position="203"/>
        <end position="221"/>
    </location>
</feature>
<feature type="transmembrane region" description="Helical" evidence="5">
    <location>
        <begin position="45"/>
        <end position="68"/>
    </location>
</feature>
<feature type="transmembrane region" description="Helical" evidence="5">
    <location>
        <begin position="89"/>
        <end position="108"/>
    </location>
</feature>
<dbReference type="OrthoDB" id="1898221at2759"/>
<evidence type="ECO:0000256" key="3">
    <source>
        <dbReference type="ARBA" id="ARBA00022989"/>
    </source>
</evidence>
<dbReference type="Pfam" id="PF04750">
    <property type="entry name" value="Far-17a_AIG1"/>
    <property type="match status" value="1"/>
</dbReference>
<evidence type="ECO:0000313" key="7">
    <source>
        <dbReference type="Proteomes" id="UP000007060"/>
    </source>
</evidence>
<evidence type="ECO:0000256" key="1">
    <source>
        <dbReference type="ARBA" id="ARBA00004127"/>
    </source>
</evidence>
<proteinExistence type="predicted"/>
<organism evidence="6 7">
    <name type="scientific">Saccharomyces cerevisiae (strain YJM789)</name>
    <name type="common">Baker's yeast</name>
    <dbReference type="NCBI Taxonomy" id="307796"/>
    <lineage>
        <taxon>Eukaryota</taxon>
        <taxon>Fungi</taxon>
        <taxon>Dikarya</taxon>
        <taxon>Ascomycota</taxon>
        <taxon>Saccharomycotina</taxon>
        <taxon>Saccharomycetes</taxon>
        <taxon>Saccharomycetales</taxon>
        <taxon>Saccharomycetaceae</taxon>
        <taxon>Saccharomyces</taxon>
    </lineage>
</organism>
<evidence type="ECO:0000256" key="5">
    <source>
        <dbReference type="SAM" id="Phobius"/>
    </source>
</evidence>